<organism evidence="4 5">
    <name type="scientific">Conyzicola lurida</name>
    <dbReference type="NCBI Taxonomy" id="1172621"/>
    <lineage>
        <taxon>Bacteria</taxon>
        <taxon>Bacillati</taxon>
        <taxon>Actinomycetota</taxon>
        <taxon>Actinomycetes</taxon>
        <taxon>Micrococcales</taxon>
        <taxon>Microbacteriaceae</taxon>
        <taxon>Conyzicola</taxon>
    </lineage>
</organism>
<evidence type="ECO:0000256" key="1">
    <source>
        <dbReference type="ARBA" id="ARBA00022679"/>
    </source>
</evidence>
<accession>A0A841ANH8</accession>
<dbReference type="GO" id="GO:0016747">
    <property type="term" value="F:acyltransferase activity, transferring groups other than amino-acyl groups"/>
    <property type="evidence" value="ECO:0007669"/>
    <property type="project" value="InterPro"/>
</dbReference>
<dbReference type="EMBL" id="JACHMJ010000001">
    <property type="protein sequence ID" value="MBB5843095.1"/>
    <property type="molecule type" value="Genomic_DNA"/>
</dbReference>
<keyword evidence="5" id="KW-1185">Reference proteome</keyword>
<dbReference type="Gene3D" id="3.40.630.30">
    <property type="match status" value="1"/>
</dbReference>
<dbReference type="PANTHER" id="PTHR43877">
    <property type="entry name" value="AMINOALKYLPHOSPHONATE N-ACETYLTRANSFERASE-RELATED-RELATED"/>
    <property type="match status" value="1"/>
</dbReference>
<dbReference type="CDD" id="cd04301">
    <property type="entry name" value="NAT_SF"/>
    <property type="match status" value="1"/>
</dbReference>
<evidence type="ECO:0000256" key="2">
    <source>
        <dbReference type="ARBA" id="ARBA00023315"/>
    </source>
</evidence>
<feature type="domain" description="N-acetyltransferase" evidence="3">
    <location>
        <begin position="1"/>
        <end position="138"/>
    </location>
</feature>
<keyword evidence="2" id="KW-0012">Acyltransferase</keyword>
<evidence type="ECO:0000313" key="4">
    <source>
        <dbReference type="EMBL" id="MBB5843095.1"/>
    </source>
</evidence>
<evidence type="ECO:0000313" key="5">
    <source>
        <dbReference type="Proteomes" id="UP000536685"/>
    </source>
</evidence>
<sequence length="151" mass="15942">MPELQRVSGADVGDLLTFLTVADLSVAGLDSPHVHLWVSRDGSGRIVGSTGYELSESGADVLIRSVAVDPGMRGGGLGSELAAFAIAAAAASGARRAWLFSRRSGGFWQKHGFESADRFELAGVLAGTHQVELFRETGRLETEVAWSRDLG</sequence>
<dbReference type="SUPFAM" id="SSF55729">
    <property type="entry name" value="Acyl-CoA N-acyltransferases (Nat)"/>
    <property type="match status" value="1"/>
</dbReference>
<protein>
    <submittedName>
        <fullName evidence="4">N-acetylglutamate synthase-like GNAT family acetyltransferase</fullName>
    </submittedName>
</protein>
<proteinExistence type="predicted"/>
<keyword evidence="1 4" id="KW-0808">Transferase</keyword>
<dbReference type="AlphaFoldDB" id="A0A841ANH8"/>
<dbReference type="Pfam" id="PF00583">
    <property type="entry name" value="Acetyltransf_1"/>
    <property type="match status" value="1"/>
</dbReference>
<reference evidence="4 5" key="1">
    <citation type="submission" date="2020-08" db="EMBL/GenBank/DDBJ databases">
        <title>Sequencing the genomes of 1000 actinobacteria strains.</title>
        <authorList>
            <person name="Klenk H.-P."/>
        </authorList>
    </citation>
    <scope>NUCLEOTIDE SEQUENCE [LARGE SCALE GENOMIC DNA]</scope>
    <source>
        <strain evidence="4 5">DSM 105784</strain>
    </source>
</reference>
<name>A0A841ANH8_9MICO</name>
<dbReference type="InterPro" id="IPR000182">
    <property type="entry name" value="GNAT_dom"/>
</dbReference>
<dbReference type="PROSITE" id="PS51186">
    <property type="entry name" value="GNAT"/>
    <property type="match status" value="1"/>
</dbReference>
<evidence type="ECO:0000259" key="3">
    <source>
        <dbReference type="PROSITE" id="PS51186"/>
    </source>
</evidence>
<dbReference type="Proteomes" id="UP000536685">
    <property type="component" value="Unassembled WGS sequence"/>
</dbReference>
<dbReference type="InterPro" id="IPR050832">
    <property type="entry name" value="Bact_Acetyltransf"/>
</dbReference>
<dbReference type="RefSeq" id="WP_343061941.1">
    <property type="nucleotide sequence ID" value="NZ_JACHMJ010000001.1"/>
</dbReference>
<gene>
    <name evidence="4" type="ORF">HD599_001418</name>
</gene>
<comment type="caution">
    <text evidence="4">The sequence shown here is derived from an EMBL/GenBank/DDBJ whole genome shotgun (WGS) entry which is preliminary data.</text>
</comment>
<dbReference type="InterPro" id="IPR016181">
    <property type="entry name" value="Acyl_CoA_acyltransferase"/>
</dbReference>